<evidence type="ECO:0000313" key="1">
    <source>
        <dbReference type="EMBL" id="KAJ9089998.1"/>
    </source>
</evidence>
<comment type="caution">
    <text evidence="1">The sequence shown here is derived from an EMBL/GenBank/DDBJ whole genome shotgun (WGS) entry which is preliminary data.</text>
</comment>
<organism evidence="1 2">
    <name type="scientific">Entomophthora muscae</name>
    <dbReference type="NCBI Taxonomy" id="34485"/>
    <lineage>
        <taxon>Eukaryota</taxon>
        <taxon>Fungi</taxon>
        <taxon>Fungi incertae sedis</taxon>
        <taxon>Zoopagomycota</taxon>
        <taxon>Entomophthoromycotina</taxon>
        <taxon>Entomophthoromycetes</taxon>
        <taxon>Entomophthorales</taxon>
        <taxon>Entomophthoraceae</taxon>
        <taxon>Entomophthora</taxon>
    </lineage>
</organism>
<reference evidence="1" key="1">
    <citation type="submission" date="2022-04" db="EMBL/GenBank/DDBJ databases">
        <title>Genome of the entomopathogenic fungus Entomophthora muscae.</title>
        <authorList>
            <person name="Elya C."/>
            <person name="Lovett B.R."/>
            <person name="Lee E."/>
            <person name="Macias A.M."/>
            <person name="Hajek A.E."/>
            <person name="De Bivort B.L."/>
            <person name="Kasson M.T."/>
            <person name="De Fine Licht H.H."/>
            <person name="Stajich J.E."/>
        </authorList>
    </citation>
    <scope>NUCLEOTIDE SEQUENCE</scope>
    <source>
        <strain evidence="1">Berkeley</strain>
    </source>
</reference>
<protein>
    <submittedName>
        <fullName evidence="1">Uncharacterized protein</fullName>
    </submittedName>
</protein>
<proteinExistence type="predicted"/>
<dbReference type="EMBL" id="QTSX02000021">
    <property type="protein sequence ID" value="KAJ9089998.1"/>
    <property type="molecule type" value="Genomic_DNA"/>
</dbReference>
<keyword evidence="2" id="KW-1185">Reference proteome</keyword>
<gene>
    <name evidence="1" type="ORF">DSO57_1007290</name>
</gene>
<sequence>MEGIAKYPVDEYSQDILIEAKVGELPVSFDFTIKQANKDFIINYDHMPTTESKKQFNISLERPWYSKLISIFVLIIMWFLALAMLNIAIDILFYNRETEAEFIAGAFSLIFALPALREAQPGIPKVGCFIDTIGFLW</sequence>
<evidence type="ECO:0000313" key="2">
    <source>
        <dbReference type="Proteomes" id="UP001165960"/>
    </source>
</evidence>
<accession>A0ACC2UT44</accession>
<name>A0ACC2UT44_9FUNG</name>
<dbReference type="Proteomes" id="UP001165960">
    <property type="component" value="Unassembled WGS sequence"/>
</dbReference>